<proteinExistence type="predicted"/>
<sequence length="325" mass="36844">MATTLSSLHLANLLDYAACKGIDRSALQRLLYTPDADRTDGKGRVSRSEYCQVWEQMLQLSRDPHLGLHYGCFLNLKALGLIYQISLAASSIGQAMRLLDDYLNQTFSVVSLTSDVGPEHLVITLQSDLPEGPVRRHILDSVLFLMYRELGVLIEGPVSEVQLPHDDLSEYRRLCQSSVVRADAHRLRLTTGQVAGPINRRHLRQIETLLPIFLQLLDQSPNPQTPFAQQVRTMTLSLCAPELPTLDQVVAQFSLSHRTFQRRLTQENTSFRIIADDLKRQLSHYLEEGRSLRTQDIAYVLGYSSPSAYLHAVKKWRTQPFFDGM</sequence>
<dbReference type="InterPro" id="IPR032687">
    <property type="entry name" value="AraC-type_N"/>
</dbReference>
<dbReference type="Proteomes" id="UP000290407">
    <property type="component" value="Unassembled WGS sequence"/>
</dbReference>
<organism evidence="3 4">
    <name type="scientific">Spirosoma sordidisoli</name>
    <dbReference type="NCBI Taxonomy" id="2502893"/>
    <lineage>
        <taxon>Bacteria</taxon>
        <taxon>Pseudomonadati</taxon>
        <taxon>Bacteroidota</taxon>
        <taxon>Cytophagia</taxon>
        <taxon>Cytophagales</taxon>
        <taxon>Cytophagaceae</taxon>
        <taxon>Spirosoma</taxon>
    </lineage>
</organism>
<feature type="domain" description="HTH araC/xylS-type" evidence="2">
    <location>
        <begin position="242"/>
        <end position="317"/>
    </location>
</feature>
<dbReference type="Gene3D" id="1.10.10.60">
    <property type="entry name" value="Homeodomain-like"/>
    <property type="match status" value="1"/>
</dbReference>
<dbReference type="PANTHER" id="PTHR47894:SF1">
    <property type="entry name" value="HTH-TYPE TRANSCRIPTIONAL REGULATOR VQSM"/>
    <property type="match status" value="1"/>
</dbReference>
<dbReference type="GO" id="GO:0003700">
    <property type="term" value="F:DNA-binding transcription factor activity"/>
    <property type="evidence" value="ECO:0007669"/>
    <property type="project" value="InterPro"/>
</dbReference>
<protein>
    <submittedName>
        <fullName evidence="3">AraC family transcriptional regulator</fullName>
    </submittedName>
</protein>
<dbReference type="AlphaFoldDB" id="A0A4Q2USP0"/>
<comment type="caution">
    <text evidence="3">The sequence shown here is derived from an EMBL/GenBank/DDBJ whole genome shotgun (WGS) entry which is preliminary data.</text>
</comment>
<dbReference type="SMART" id="SM00342">
    <property type="entry name" value="HTH_ARAC"/>
    <property type="match status" value="1"/>
</dbReference>
<keyword evidence="1" id="KW-0238">DNA-binding</keyword>
<keyword evidence="4" id="KW-1185">Reference proteome</keyword>
<dbReference type="InterPro" id="IPR018060">
    <property type="entry name" value="HTH_AraC"/>
</dbReference>
<dbReference type="PANTHER" id="PTHR47894">
    <property type="entry name" value="HTH-TYPE TRANSCRIPTIONAL REGULATOR GADX"/>
    <property type="match status" value="1"/>
</dbReference>
<dbReference type="Pfam" id="PF12625">
    <property type="entry name" value="Arabinose_bd"/>
    <property type="match status" value="1"/>
</dbReference>
<dbReference type="GO" id="GO:0005829">
    <property type="term" value="C:cytosol"/>
    <property type="evidence" value="ECO:0007669"/>
    <property type="project" value="TreeGrafter"/>
</dbReference>
<gene>
    <name evidence="3" type="ORF">EQG79_14755</name>
</gene>
<reference evidence="3 4" key="1">
    <citation type="submission" date="2019-01" db="EMBL/GenBank/DDBJ databases">
        <title>Spirosoma flava sp. nov., a propanil-degrading bacterium isolated from herbicide-contaminated soil.</title>
        <authorList>
            <person name="Zhang L."/>
            <person name="Jiang J.-D."/>
        </authorList>
    </citation>
    <scope>NUCLEOTIDE SEQUENCE [LARGE SCALE GENOMIC DNA]</scope>
    <source>
        <strain evidence="3 4">TY50</strain>
    </source>
</reference>
<evidence type="ECO:0000256" key="1">
    <source>
        <dbReference type="ARBA" id="ARBA00023125"/>
    </source>
</evidence>
<evidence type="ECO:0000313" key="4">
    <source>
        <dbReference type="Proteomes" id="UP000290407"/>
    </source>
</evidence>
<dbReference type="GO" id="GO:0000976">
    <property type="term" value="F:transcription cis-regulatory region binding"/>
    <property type="evidence" value="ECO:0007669"/>
    <property type="project" value="TreeGrafter"/>
</dbReference>
<dbReference type="EMBL" id="SBLB01000003">
    <property type="protein sequence ID" value="RYC69849.1"/>
    <property type="molecule type" value="Genomic_DNA"/>
</dbReference>
<dbReference type="RefSeq" id="WP_129602200.1">
    <property type="nucleotide sequence ID" value="NZ_SBLB01000003.1"/>
</dbReference>
<evidence type="ECO:0000313" key="3">
    <source>
        <dbReference type="EMBL" id="RYC69849.1"/>
    </source>
</evidence>
<evidence type="ECO:0000259" key="2">
    <source>
        <dbReference type="SMART" id="SM00342"/>
    </source>
</evidence>
<name>A0A4Q2USP0_9BACT</name>
<accession>A0A4Q2USP0</accession>